<protein>
    <submittedName>
        <fullName evidence="6">Solute carrier family 22 member 12</fullName>
    </submittedName>
</protein>
<keyword evidence="3 5" id="KW-1133">Transmembrane helix</keyword>
<gene>
    <name evidence="6" type="primary">SLC22A12</name>
</gene>
<reference evidence="6" key="1">
    <citation type="submission" date="2025-08" db="UniProtKB">
        <authorList>
            <consortium name="Ensembl"/>
        </authorList>
    </citation>
    <scope>IDENTIFICATION</scope>
</reference>
<evidence type="ECO:0000256" key="3">
    <source>
        <dbReference type="ARBA" id="ARBA00022989"/>
    </source>
</evidence>
<dbReference type="GeneTree" id="ENSGT00940000162485"/>
<accession>A0A8D2JMH5</accession>
<dbReference type="SUPFAM" id="SSF103473">
    <property type="entry name" value="MFS general substrate transporter"/>
    <property type="match status" value="1"/>
</dbReference>
<dbReference type="OrthoDB" id="2544694at2759"/>
<feature type="transmembrane region" description="Helical" evidence="5">
    <location>
        <begin position="243"/>
        <end position="265"/>
    </location>
</feature>
<comment type="subcellular location">
    <subcellularLocation>
        <location evidence="1">Membrane</location>
        <topology evidence="1">Multi-pass membrane protein</topology>
    </subcellularLocation>
</comment>
<dbReference type="InterPro" id="IPR005828">
    <property type="entry name" value="MFS_sugar_transport-like"/>
</dbReference>
<evidence type="ECO:0000256" key="5">
    <source>
        <dbReference type="SAM" id="Phobius"/>
    </source>
</evidence>
<name>A0A8D2JMH5_SCIVU</name>
<feature type="transmembrane region" description="Helical" evidence="5">
    <location>
        <begin position="271"/>
        <end position="292"/>
    </location>
</feature>
<feature type="transmembrane region" description="Helical" evidence="5">
    <location>
        <begin position="360"/>
        <end position="384"/>
    </location>
</feature>
<dbReference type="GO" id="GO:0022857">
    <property type="term" value="F:transmembrane transporter activity"/>
    <property type="evidence" value="ECO:0007669"/>
    <property type="project" value="InterPro"/>
</dbReference>
<dbReference type="InterPro" id="IPR036259">
    <property type="entry name" value="MFS_trans_sf"/>
</dbReference>
<evidence type="ECO:0000256" key="4">
    <source>
        <dbReference type="ARBA" id="ARBA00023136"/>
    </source>
</evidence>
<organism evidence="6 7">
    <name type="scientific">Sciurus vulgaris</name>
    <name type="common">Eurasian red squirrel</name>
    <dbReference type="NCBI Taxonomy" id="55149"/>
    <lineage>
        <taxon>Eukaryota</taxon>
        <taxon>Metazoa</taxon>
        <taxon>Chordata</taxon>
        <taxon>Craniata</taxon>
        <taxon>Vertebrata</taxon>
        <taxon>Euteleostomi</taxon>
        <taxon>Mammalia</taxon>
        <taxon>Eutheria</taxon>
        <taxon>Euarchontoglires</taxon>
        <taxon>Glires</taxon>
        <taxon>Rodentia</taxon>
        <taxon>Sciuromorpha</taxon>
        <taxon>Sciuridae</taxon>
        <taxon>Sciurinae</taxon>
        <taxon>Sciurini</taxon>
        <taxon>Sciurus</taxon>
    </lineage>
</organism>
<dbReference type="Pfam" id="PF00083">
    <property type="entry name" value="Sugar_tr"/>
    <property type="match status" value="1"/>
</dbReference>
<dbReference type="AlphaFoldDB" id="A0A8D2JMH5"/>
<dbReference type="PANTHER" id="PTHR24064">
    <property type="entry name" value="SOLUTE CARRIER FAMILY 22 MEMBER"/>
    <property type="match status" value="1"/>
</dbReference>
<dbReference type="Proteomes" id="UP000694564">
    <property type="component" value="Chromosome 11"/>
</dbReference>
<reference evidence="6" key="2">
    <citation type="submission" date="2025-09" db="UniProtKB">
        <authorList>
            <consortium name="Ensembl"/>
        </authorList>
    </citation>
    <scope>IDENTIFICATION</scope>
</reference>
<evidence type="ECO:0000313" key="7">
    <source>
        <dbReference type="Proteomes" id="UP000694564"/>
    </source>
</evidence>
<keyword evidence="4 5" id="KW-0472">Membrane</keyword>
<keyword evidence="2 5" id="KW-0812">Transmembrane</keyword>
<sequence length="445" mass="47863">MAFPELLDQVGGMGRFQVLQAMALVVPIMWITTQNLAENFSAAVPSHRCWVPLLDNSTSQVSIPGALSPEALLAVSVPPGPSQQPHQCLRFRQPQWQLLAPNATAANWSEAATEPCVDGWVYDHSTFTSTIVTKWDLVCDSQFLKPVSLSIYLAGILVGAAVCGPASDSWLPESARWLLITGKLDWGLRELQKVAAINGRRAARDALTMEVLLSALQEEVSRDQDPARLGTLFRTPELRLRTWVSMLIWFATAFTFYGLALNLQALGSNIFLLQMLMGAVDLPVKMGMLLLLSRLGRRTLQAGSLVLSGLCVLANTLVPHELGALRSALAMLGLGALGTSLTCANIFLSELFPTVLRMTAVGLGQVAARVGAILGPLVLLLSVYGPSLPLLVHGTVPLLSGLAALLLPETQNLPLPDTIQDIQNQAVKKVRQGPPRGVVLKATQL</sequence>
<keyword evidence="7" id="KW-1185">Reference proteome</keyword>
<dbReference type="GO" id="GO:0016020">
    <property type="term" value="C:membrane"/>
    <property type="evidence" value="ECO:0007669"/>
    <property type="project" value="UniProtKB-SubCell"/>
</dbReference>
<dbReference type="Ensembl" id="ENSSVLT00005022431.1">
    <property type="protein sequence ID" value="ENSSVLP00005020114.1"/>
    <property type="gene ID" value="ENSSVLG00005015836.1"/>
</dbReference>
<evidence type="ECO:0000313" key="6">
    <source>
        <dbReference type="Ensembl" id="ENSSVLP00005020114.1"/>
    </source>
</evidence>
<evidence type="ECO:0000256" key="2">
    <source>
        <dbReference type="ARBA" id="ARBA00022692"/>
    </source>
</evidence>
<feature type="transmembrane region" description="Helical" evidence="5">
    <location>
        <begin position="324"/>
        <end position="348"/>
    </location>
</feature>
<evidence type="ECO:0000256" key="1">
    <source>
        <dbReference type="ARBA" id="ARBA00004141"/>
    </source>
</evidence>
<dbReference type="Gene3D" id="1.20.1250.20">
    <property type="entry name" value="MFS general substrate transporter like domains"/>
    <property type="match status" value="1"/>
</dbReference>
<proteinExistence type="predicted"/>